<gene>
    <name evidence="1" type="ORF">RUM43_002049</name>
</gene>
<dbReference type="AlphaFoldDB" id="A0AAN8S4E7"/>
<reference evidence="1 2" key="1">
    <citation type="submission" date="2023-10" db="EMBL/GenBank/DDBJ databases">
        <title>Genomes of two closely related lineages of the louse Polyplax serrata with different host specificities.</title>
        <authorList>
            <person name="Martinu J."/>
            <person name="Tarabai H."/>
            <person name="Stefka J."/>
            <person name="Hypsa V."/>
        </authorList>
    </citation>
    <scope>NUCLEOTIDE SEQUENCE [LARGE SCALE GENOMIC DNA]</scope>
    <source>
        <strain evidence="1">HR10_N</strain>
    </source>
</reference>
<evidence type="ECO:0000313" key="2">
    <source>
        <dbReference type="Proteomes" id="UP001372834"/>
    </source>
</evidence>
<name>A0AAN8S4E7_POLSC</name>
<protein>
    <submittedName>
        <fullName evidence="1">Uncharacterized protein</fullName>
    </submittedName>
</protein>
<evidence type="ECO:0000313" key="1">
    <source>
        <dbReference type="EMBL" id="KAK6628237.1"/>
    </source>
</evidence>
<accession>A0AAN8S4E7</accession>
<dbReference type="Proteomes" id="UP001372834">
    <property type="component" value="Unassembled WGS sequence"/>
</dbReference>
<organism evidence="1 2">
    <name type="scientific">Polyplax serrata</name>
    <name type="common">Common mouse louse</name>
    <dbReference type="NCBI Taxonomy" id="468196"/>
    <lineage>
        <taxon>Eukaryota</taxon>
        <taxon>Metazoa</taxon>
        <taxon>Ecdysozoa</taxon>
        <taxon>Arthropoda</taxon>
        <taxon>Hexapoda</taxon>
        <taxon>Insecta</taxon>
        <taxon>Pterygota</taxon>
        <taxon>Neoptera</taxon>
        <taxon>Paraneoptera</taxon>
        <taxon>Psocodea</taxon>
        <taxon>Troctomorpha</taxon>
        <taxon>Phthiraptera</taxon>
        <taxon>Anoplura</taxon>
        <taxon>Polyplacidae</taxon>
        <taxon>Polyplax</taxon>
    </lineage>
</organism>
<sequence length="210" mass="23781">MGKVKRLVEACKYVKEIRNQVKPPKGLAITLIIAFPQTERHRSGGKCQKVRTEDASVITHRDGGFIQEKSIWIFGFRNSTIKACRLNYINYRDSSILLVAFVGVFDYFPISWIRTNGGGFEVVQGNEDPFRLLLLAAVANNQDRIQKTEELNQNFQSLRIMVVKLQFKRSQTAEISPSDSSNMEGGPRPKVVFCDLYDPTRLALPEVTPS</sequence>
<comment type="caution">
    <text evidence="1">The sequence shown here is derived from an EMBL/GenBank/DDBJ whole genome shotgun (WGS) entry which is preliminary data.</text>
</comment>
<dbReference type="EMBL" id="JAWJWE010000036">
    <property type="protein sequence ID" value="KAK6628237.1"/>
    <property type="molecule type" value="Genomic_DNA"/>
</dbReference>
<proteinExistence type="predicted"/>